<feature type="transmembrane region" description="Helical" evidence="1">
    <location>
        <begin position="140"/>
        <end position="159"/>
    </location>
</feature>
<evidence type="ECO:0000256" key="1">
    <source>
        <dbReference type="SAM" id="Phobius"/>
    </source>
</evidence>
<proteinExistence type="predicted"/>
<keyword evidence="1" id="KW-0812">Transmembrane</keyword>
<evidence type="ECO:0000313" key="3">
    <source>
        <dbReference type="Proteomes" id="UP000634667"/>
    </source>
</evidence>
<feature type="transmembrane region" description="Helical" evidence="1">
    <location>
        <begin position="52"/>
        <end position="74"/>
    </location>
</feature>
<accession>A0ABQ2WFK8</accession>
<evidence type="ECO:0000313" key="2">
    <source>
        <dbReference type="EMBL" id="GGW50145.1"/>
    </source>
</evidence>
<keyword evidence="1" id="KW-1133">Transmembrane helix</keyword>
<dbReference type="Proteomes" id="UP000634667">
    <property type="component" value="Unassembled WGS sequence"/>
</dbReference>
<dbReference type="RefSeq" id="WP_189479639.1">
    <property type="nucleotide sequence ID" value="NZ_BMYR01000001.1"/>
</dbReference>
<feature type="transmembrane region" description="Helical" evidence="1">
    <location>
        <begin position="80"/>
        <end position="98"/>
    </location>
</feature>
<evidence type="ECO:0008006" key="4">
    <source>
        <dbReference type="Google" id="ProtNLM"/>
    </source>
</evidence>
<dbReference type="EMBL" id="BMYR01000001">
    <property type="protein sequence ID" value="GGW50145.1"/>
    <property type="molecule type" value="Genomic_DNA"/>
</dbReference>
<keyword evidence="3" id="KW-1185">Reference proteome</keyword>
<dbReference type="Pfam" id="PF11086">
    <property type="entry name" value="DUF2878"/>
    <property type="match status" value="1"/>
</dbReference>
<name>A0ABQ2WFK8_9ALTE</name>
<gene>
    <name evidence="2" type="ORF">GCM10008111_02490</name>
</gene>
<sequence>MTALKTKIPWRSLIGFELCWFLLVFFQQLLFWPVLIYLLYGLWQLPSKNAQIAVLLTAVFGIAVDSIMVATEVLSFAQTAWMPIWFLLLWAIFALALVEVMSKFLTHPGIAFVVAGVGGPLSYIGGAALSDGIMSFPAGVGSYVILGLVWGVLGILFGYSRRWYA</sequence>
<feature type="transmembrane region" description="Helical" evidence="1">
    <location>
        <begin position="20"/>
        <end position="40"/>
    </location>
</feature>
<feature type="transmembrane region" description="Helical" evidence="1">
    <location>
        <begin position="110"/>
        <end position="128"/>
    </location>
</feature>
<comment type="caution">
    <text evidence="2">The sequence shown here is derived from an EMBL/GenBank/DDBJ whole genome shotgun (WGS) entry which is preliminary data.</text>
</comment>
<keyword evidence="1" id="KW-0472">Membrane</keyword>
<organism evidence="2 3">
    <name type="scientific">Alishewanella tabrizica</name>
    <dbReference type="NCBI Taxonomy" id="671278"/>
    <lineage>
        <taxon>Bacteria</taxon>
        <taxon>Pseudomonadati</taxon>
        <taxon>Pseudomonadota</taxon>
        <taxon>Gammaproteobacteria</taxon>
        <taxon>Alteromonadales</taxon>
        <taxon>Alteromonadaceae</taxon>
        <taxon>Alishewanella</taxon>
    </lineage>
</organism>
<reference evidence="3" key="1">
    <citation type="journal article" date="2019" name="Int. J. Syst. Evol. Microbiol.">
        <title>The Global Catalogue of Microorganisms (GCM) 10K type strain sequencing project: providing services to taxonomists for standard genome sequencing and annotation.</title>
        <authorList>
            <consortium name="The Broad Institute Genomics Platform"/>
            <consortium name="The Broad Institute Genome Sequencing Center for Infectious Disease"/>
            <person name="Wu L."/>
            <person name="Ma J."/>
        </authorList>
    </citation>
    <scope>NUCLEOTIDE SEQUENCE [LARGE SCALE GENOMIC DNA]</scope>
    <source>
        <strain evidence="3">KCTC 23723</strain>
    </source>
</reference>
<dbReference type="InterPro" id="IPR021306">
    <property type="entry name" value="DUF2878"/>
</dbReference>
<protein>
    <recommendedName>
        <fullName evidence="4">DUF2878 domain-containing protein</fullName>
    </recommendedName>
</protein>